<proteinExistence type="predicted"/>
<dbReference type="Proteomes" id="UP000724584">
    <property type="component" value="Unassembled WGS sequence"/>
</dbReference>
<evidence type="ECO:0000313" key="2">
    <source>
        <dbReference type="Proteomes" id="UP000724584"/>
    </source>
</evidence>
<organism evidence="1 2">
    <name type="scientific">Chaetomium tenue</name>
    <dbReference type="NCBI Taxonomy" id="1854479"/>
    <lineage>
        <taxon>Eukaryota</taxon>
        <taxon>Fungi</taxon>
        <taxon>Dikarya</taxon>
        <taxon>Ascomycota</taxon>
        <taxon>Pezizomycotina</taxon>
        <taxon>Sordariomycetes</taxon>
        <taxon>Sordariomycetidae</taxon>
        <taxon>Sordariales</taxon>
        <taxon>Chaetomiaceae</taxon>
        <taxon>Chaetomium</taxon>
    </lineage>
</organism>
<accession>A0ACB7PLF3</accession>
<name>A0ACB7PLF3_9PEZI</name>
<protein>
    <submittedName>
        <fullName evidence="1">CBF/Mak21 family-domain-containing protein</fullName>
    </submittedName>
</protein>
<evidence type="ECO:0000313" key="1">
    <source>
        <dbReference type="EMBL" id="KAH6649938.1"/>
    </source>
</evidence>
<keyword evidence="2" id="KW-1185">Reference proteome</keyword>
<comment type="caution">
    <text evidence="1">The sequence shown here is derived from an EMBL/GenBank/DDBJ whole genome shotgun (WGS) entry which is preliminary data.</text>
</comment>
<reference evidence="1 2" key="1">
    <citation type="journal article" date="2021" name="Nat. Commun.">
        <title>Genetic determinants of endophytism in the Arabidopsis root mycobiome.</title>
        <authorList>
            <person name="Mesny F."/>
            <person name="Miyauchi S."/>
            <person name="Thiergart T."/>
            <person name="Pickel B."/>
            <person name="Atanasova L."/>
            <person name="Karlsson M."/>
            <person name="Huettel B."/>
            <person name="Barry K.W."/>
            <person name="Haridas S."/>
            <person name="Chen C."/>
            <person name="Bauer D."/>
            <person name="Andreopoulos W."/>
            <person name="Pangilinan J."/>
            <person name="LaButti K."/>
            <person name="Riley R."/>
            <person name="Lipzen A."/>
            <person name="Clum A."/>
            <person name="Drula E."/>
            <person name="Henrissat B."/>
            <person name="Kohler A."/>
            <person name="Grigoriev I.V."/>
            <person name="Martin F.M."/>
            <person name="Hacquard S."/>
        </authorList>
    </citation>
    <scope>NUCLEOTIDE SEQUENCE [LARGE SCALE GENOMIC DNA]</scope>
    <source>
        <strain evidence="1 2">MPI-SDFR-AT-0079</strain>
    </source>
</reference>
<sequence>MGVKRTKEKKKADKPSFDKTALAQLTSQIDKSLANSEKERPPKRKRQRETDEGHEPKRHQAQPSDSKPQGDISGGKQKKQTNALLDEILALGGNEDDLQLVANVDSGDEGGDAPRPKVSSEPGLDKSLRDELAQFASTLGFSKFQAEDPATDEELEATGESDAAEEEEPSSESDEGEEEEEEEEEVVEKEITKAVTQPQETRQGKQAGKLIFEPRSDWHGLSLDGLSSGGPSDSKPHPASISNLKAYAEKLLEEDSTAYHSKRSSSSTQKFMSTIMSSGTLSDKVSALTLSIQESPLHNRKGFESLITLAGKRSRGQAIAALGALVDLLGNGTVLPDNRRLYPFNAQPALIGAVNEKPGPPWTEGHKLPGKLTPSHLMMWAYEDWLKGAYFRIIQLLENWCADEIEYSRSRALDFVFGLLKSKPEQEANLLRLLVNKLGDRERKIASRASYLILQLLNMHPGMKMIVISTVEQELLLKPGQSLRTRYTAITTLNQTILNTKEPAVADALLRIYFEMFVALLKTGSLGDIEAQNDNKKTGRSRKKPKKKGASAGTAAPMNEQETAQKLVSSLLTGVNRAIPFATAEDSTLEKHLDTLFRITHSSNFNTSVQALMLIQQLATSKQLAVDRFYRTLYESLLDPRLITSSKHALYLNLLFRALKNDVDVRRVKAFVKRLIQVLSLHQPSFACGILFLIFELRTTFPDLHTLLDEPEDNEDDGEEVYRDVKEDAEEGGASQDPTESGTQRTEVYDGRKRNPEHSNAHRSCLWELIPFLSHFHPSVSVFAGNLITRQKALPRPDLANHTLMHFLDKFVYRNPKAEESKRGGSIMQPILASGGASHIVASSKANARQQPVVNSSSFWNLKLDQVSAEDVFFHEYFARVNKPREASRAKKAADGQAGSDDEAEGEEEIWDALVNSKPEIEGADADEDSDMDVAEFDYSDDEMEVDGLDADGKMSDSEGEDGFEGIFDDSEDEAGMSDEEEAESGDEVEEEAAAEPSRPGRKGRLNRKEMKSLPTFASADDYAEMLAAEDGLDG</sequence>
<dbReference type="EMBL" id="JAGIZQ010000001">
    <property type="protein sequence ID" value="KAH6649938.1"/>
    <property type="molecule type" value="Genomic_DNA"/>
</dbReference>
<gene>
    <name evidence="1" type="ORF">F5144DRAFT_27474</name>
</gene>